<protein>
    <submittedName>
        <fullName evidence="2">Uncharacterized protein</fullName>
    </submittedName>
</protein>
<name>A0A829W555_9FIRM</name>
<comment type="caution">
    <text evidence="2">The sequence shown here is derived from an EMBL/GenBank/DDBJ whole genome shotgun (WGS) entry which is preliminary data.</text>
</comment>
<dbReference type="RefSeq" id="WP_172574404.1">
    <property type="nucleotide sequence ID" value="NZ_AP031445.1"/>
</dbReference>
<accession>A0A829W555</accession>
<organism evidence="2 3">
    <name type="scientific">Enterocloster clostridioformis</name>
    <dbReference type="NCBI Taxonomy" id="1531"/>
    <lineage>
        <taxon>Bacteria</taxon>
        <taxon>Bacillati</taxon>
        <taxon>Bacillota</taxon>
        <taxon>Clostridia</taxon>
        <taxon>Lachnospirales</taxon>
        <taxon>Lachnospiraceae</taxon>
        <taxon>Enterocloster</taxon>
    </lineage>
</organism>
<reference evidence="2 3" key="1">
    <citation type="submission" date="2019-06" db="EMBL/GenBank/DDBJ databases">
        <title>Draft genome sequence of [Clostridium] clostridioforme NBRC 113352.</title>
        <authorList>
            <person name="Miura T."/>
            <person name="Furukawa M."/>
            <person name="Shimamura M."/>
            <person name="Ohyama Y."/>
            <person name="Yamazoe A."/>
            <person name="Kawasaki H."/>
        </authorList>
    </citation>
    <scope>NUCLEOTIDE SEQUENCE [LARGE SCALE GENOMIC DNA]</scope>
    <source>
        <strain evidence="2 3">NBRC 113352</strain>
    </source>
</reference>
<evidence type="ECO:0000256" key="1">
    <source>
        <dbReference type="SAM" id="MobiDB-lite"/>
    </source>
</evidence>
<proteinExistence type="predicted"/>
<gene>
    <name evidence="2" type="ORF">Ccl03g_22310</name>
</gene>
<dbReference type="EMBL" id="BJLB01000001">
    <property type="protein sequence ID" value="GEA36518.1"/>
    <property type="molecule type" value="Genomic_DNA"/>
</dbReference>
<evidence type="ECO:0000313" key="2">
    <source>
        <dbReference type="EMBL" id="GEA36518.1"/>
    </source>
</evidence>
<dbReference type="GeneID" id="57960545"/>
<sequence length="50" mass="5493">MYSRLIIDGNAVYEIDEECLKQRQGRKGYGGKNRGTKSPFSPGETGEAGK</sequence>
<feature type="region of interest" description="Disordered" evidence="1">
    <location>
        <begin position="23"/>
        <end position="50"/>
    </location>
</feature>
<dbReference type="Proteomes" id="UP000315200">
    <property type="component" value="Unassembled WGS sequence"/>
</dbReference>
<evidence type="ECO:0000313" key="3">
    <source>
        <dbReference type="Proteomes" id="UP000315200"/>
    </source>
</evidence>
<dbReference type="AlphaFoldDB" id="A0A829W555"/>